<keyword evidence="1" id="KW-0472">Membrane</keyword>
<dbReference type="Pfam" id="PF20228">
    <property type="entry name" value="DUF6587"/>
    <property type="match status" value="1"/>
</dbReference>
<dbReference type="EMBL" id="PDOC01000002">
    <property type="protein sequence ID" value="PIL46476.1"/>
    <property type="molecule type" value="Genomic_DNA"/>
</dbReference>
<protein>
    <submittedName>
        <fullName evidence="2">Uncharacterized protein</fullName>
    </submittedName>
</protein>
<evidence type="ECO:0000256" key="1">
    <source>
        <dbReference type="SAM" id="Phobius"/>
    </source>
</evidence>
<proteinExistence type="predicted"/>
<evidence type="ECO:0000313" key="2">
    <source>
        <dbReference type="EMBL" id="PIL46476.1"/>
    </source>
</evidence>
<keyword evidence="3" id="KW-1185">Reference proteome</keyword>
<reference evidence="2 3" key="1">
    <citation type="submission" date="2017-10" db="EMBL/GenBank/DDBJ databases">
        <title>Massilia psychrophilum sp. nov., a novel purple-pigmented bacterium isolated from Tianshan glacier, Xinjiang Municipality, China.</title>
        <authorList>
            <person name="Wang H."/>
        </authorList>
    </citation>
    <scope>NUCLEOTIDE SEQUENCE [LARGE SCALE GENOMIC DNA]</scope>
    <source>
        <strain evidence="2 3">JCM 30074</strain>
    </source>
</reference>
<evidence type="ECO:0000313" key="3">
    <source>
        <dbReference type="Proteomes" id="UP000230390"/>
    </source>
</evidence>
<sequence length="84" mass="9132">MVQNLIVAAIVVVALLYIVRKYLPAGLRQKLVYRLSARGASQSKMAQWLNTQSSCGSGCDTCKSCAEPQAEAPSGRVIKIHARR</sequence>
<accession>A0A2G8TKA9</accession>
<feature type="transmembrane region" description="Helical" evidence="1">
    <location>
        <begin position="6"/>
        <end position="23"/>
    </location>
</feature>
<gene>
    <name evidence="2" type="ORF">CR105_05270</name>
</gene>
<keyword evidence="1" id="KW-1133">Transmembrane helix</keyword>
<dbReference type="RefSeq" id="WP_099787365.1">
    <property type="nucleotide sequence ID" value="NZ_JBHLYV010000001.1"/>
</dbReference>
<dbReference type="InterPro" id="IPR046494">
    <property type="entry name" value="DUF6587"/>
</dbReference>
<dbReference type="AlphaFoldDB" id="A0A2G8TKA9"/>
<organism evidence="2 3">
    <name type="scientific">Massilia eurypsychrophila</name>
    <dbReference type="NCBI Taxonomy" id="1485217"/>
    <lineage>
        <taxon>Bacteria</taxon>
        <taxon>Pseudomonadati</taxon>
        <taxon>Pseudomonadota</taxon>
        <taxon>Betaproteobacteria</taxon>
        <taxon>Burkholderiales</taxon>
        <taxon>Oxalobacteraceae</taxon>
        <taxon>Telluria group</taxon>
        <taxon>Massilia</taxon>
    </lineage>
</organism>
<keyword evidence="1" id="KW-0812">Transmembrane</keyword>
<comment type="caution">
    <text evidence="2">The sequence shown here is derived from an EMBL/GenBank/DDBJ whole genome shotgun (WGS) entry which is preliminary data.</text>
</comment>
<dbReference type="OrthoDB" id="8708692at2"/>
<name>A0A2G8TKA9_9BURK</name>
<dbReference type="Proteomes" id="UP000230390">
    <property type="component" value="Unassembled WGS sequence"/>
</dbReference>